<dbReference type="InterPro" id="IPR025156">
    <property type="entry name" value="RNase_M5_C"/>
</dbReference>
<dbReference type="SUPFAM" id="SSF110455">
    <property type="entry name" value="Toprim domain"/>
    <property type="match status" value="1"/>
</dbReference>
<dbReference type="InterPro" id="IPR004466">
    <property type="entry name" value="RNase_M5"/>
</dbReference>
<evidence type="ECO:0000256" key="12">
    <source>
        <dbReference type="NCBIfam" id="TIGR00334"/>
    </source>
</evidence>
<evidence type="ECO:0000256" key="7">
    <source>
        <dbReference type="ARBA" id="ARBA00022759"/>
    </source>
</evidence>
<dbReference type="PROSITE" id="PS50880">
    <property type="entry name" value="TOPRIM"/>
    <property type="match status" value="1"/>
</dbReference>
<dbReference type="InterPro" id="IPR034141">
    <property type="entry name" value="TOPRIM_RNase_M5-like"/>
</dbReference>
<dbReference type="Gene3D" id="3.40.1360.10">
    <property type="match status" value="1"/>
</dbReference>
<accession>A0A1H9VRQ3</accession>
<feature type="coiled-coil region" evidence="13">
    <location>
        <begin position="160"/>
        <end position="187"/>
    </location>
</feature>
<evidence type="ECO:0000256" key="8">
    <source>
        <dbReference type="ARBA" id="ARBA00022801"/>
    </source>
</evidence>
<dbReference type="GO" id="GO:0043822">
    <property type="term" value="F:ribonuclease M5 activity"/>
    <property type="evidence" value="ECO:0007669"/>
    <property type="project" value="UniProtKB-UniRule"/>
</dbReference>
<keyword evidence="5" id="KW-0479">Metal-binding</keyword>
<comment type="similarity">
    <text evidence="11">Belongs to the ribonuclease M5 family.</text>
</comment>
<comment type="catalytic activity">
    <reaction evidence="11">
        <text>Endonucleolytic cleavage of RNA, removing 21 and 42 nucleotides, respectively, from the 5'- and 3'-termini of a 5S-rRNA precursor.</text>
        <dbReference type="EC" id="3.1.26.8"/>
    </reaction>
</comment>
<dbReference type="Proteomes" id="UP000199318">
    <property type="component" value="Unassembled WGS sequence"/>
</dbReference>
<dbReference type="PANTHER" id="PTHR39156:SF1">
    <property type="entry name" value="RIBONUCLEASE M5"/>
    <property type="match status" value="1"/>
</dbReference>
<evidence type="ECO:0000256" key="4">
    <source>
        <dbReference type="ARBA" id="ARBA00022722"/>
    </source>
</evidence>
<dbReference type="CDD" id="cd01027">
    <property type="entry name" value="TOPRIM_RNase_M5_like"/>
    <property type="match status" value="1"/>
</dbReference>
<dbReference type="GO" id="GO:0019843">
    <property type="term" value="F:rRNA binding"/>
    <property type="evidence" value="ECO:0007669"/>
    <property type="project" value="UniProtKB-KW"/>
</dbReference>
<dbReference type="EC" id="3.1.26.8" evidence="11 12"/>
<evidence type="ECO:0000256" key="3">
    <source>
        <dbReference type="ARBA" id="ARBA00022552"/>
    </source>
</evidence>
<reference evidence="16" key="1">
    <citation type="submission" date="2016-10" db="EMBL/GenBank/DDBJ databases">
        <authorList>
            <person name="de Groot N.N."/>
        </authorList>
    </citation>
    <scope>NUCLEOTIDE SEQUENCE [LARGE SCALE GENOMIC DNA]</scope>
    <source>
        <strain evidence="16">10nlg</strain>
    </source>
</reference>
<gene>
    <name evidence="11" type="primary">rnmV</name>
    <name evidence="15" type="ORF">SAMN05444126_12319</name>
</gene>
<dbReference type="AlphaFoldDB" id="A0A1H9VRQ3"/>
<evidence type="ECO:0000313" key="15">
    <source>
        <dbReference type="EMBL" id="SES24219.1"/>
    </source>
</evidence>
<keyword evidence="6 11" id="KW-0699">rRNA-binding</keyword>
<proteinExistence type="inferred from homology"/>
<comment type="caution">
    <text evidence="15">The sequence shown here is derived from an EMBL/GenBank/DDBJ whole genome shotgun (WGS) entry which is preliminary data.</text>
</comment>
<dbReference type="PANTHER" id="PTHR39156">
    <property type="entry name" value="RIBONUCLEASE M5"/>
    <property type="match status" value="1"/>
</dbReference>
<evidence type="ECO:0000256" key="1">
    <source>
        <dbReference type="ARBA" id="ARBA00022490"/>
    </source>
</evidence>
<evidence type="ECO:0000259" key="14">
    <source>
        <dbReference type="PROSITE" id="PS50880"/>
    </source>
</evidence>
<dbReference type="GO" id="GO:0046872">
    <property type="term" value="F:metal ion binding"/>
    <property type="evidence" value="ECO:0007669"/>
    <property type="project" value="UniProtKB-KW"/>
</dbReference>
<evidence type="ECO:0000256" key="11">
    <source>
        <dbReference type="HAMAP-Rule" id="MF_01469"/>
    </source>
</evidence>
<dbReference type="STRING" id="1464123.SAMN05444126_12319"/>
<feature type="domain" description="Toprim" evidence="14">
    <location>
        <begin position="7"/>
        <end position="90"/>
    </location>
</feature>
<evidence type="ECO:0000256" key="13">
    <source>
        <dbReference type="SAM" id="Coils"/>
    </source>
</evidence>
<dbReference type="HAMAP" id="MF_01469">
    <property type="entry name" value="RNase_M5"/>
    <property type="match status" value="1"/>
</dbReference>
<protein>
    <recommendedName>
        <fullName evidence="11 12">Ribonuclease M5</fullName>
        <ecNumber evidence="11 12">3.1.26.8</ecNumber>
    </recommendedName>
    <alternativeName>
        <fullName evidence="11">RNase M5</fullName>
    </alternativeName>
    <alternativeName>
        <fullName evidence="11">Ribosomal RNA terminal maturase M5</fullName>
    </alternativeName>
</protein>
<dbReference type="Pfam" id="PF01751">
    <property type="entry name" value="Toprim"/>
    <property type="match status" value="1"/>
</dbReference>
<dbReference type="RefSeq" id="WP_093074016.1">
    <property type="nucleotide sequence ID" value="NZ_FOGV01000023.1"/>
</dbReference>
<dbReference type="FunFam" id="3.40.1360.10:FF:000006">
    <property type="entry name" value="Ribonuclease M5"/>
    <property type="match status" value="1"/>
</dbReference>
<dbReference type="SMART" id="SM00493">
    <property type="entry name" value="TOPRIM"/>
    <property type="match status" value="1"/>
</dbReference>
<dbReference type="OrthoDB" id="9791329at2"/>
<dbReference type="EMBL" id="FOGV01000023">
    <property type="protein sequence ID" value="SES24219.1"/>
    <property type="molecule type" value="Genomic_DNA"/>
</dbReference>
<keyword evidence="8 11" id="KW-0378">Hydrolase</keyword>
<keyword evidence="7 11" id="KW-0255">Endonuclease</keyword>
<evidence type="ECO:0000256" key="10">
    <source>
        <dbReference type="ARBA" id="ARBA00022884"/>
    </source>
</evidence>
<dbReference type="GO" id="GO:0006364">
    <property type="term" value="P:rRNA processing"/>
    <property type="evidence" value="ECO:0007669"/>
    <property type="project" value="UniProtKB-UniRule"/>
</dbReference>
<dbReference type="NCBIfam" id="TIGR00334">
    <property type="entry name" value="5S_RNA_mat_M5"/>
    <property type="match status" value="1"/>
</dbReference>
<sequence>MTRKSIKEIIVVEGKNDTLKLRRYFDCDTIETNGSAVSFAVIERVRLANARRGVIVFTDPDFPGGKIRQTIDDEVSGVKHAFLPKEAAKDEQKGKIGIEHAALADLQHALEHAKVSYSEEEAKTFVTSDDLLQAGLTAGEGARRKRERLGIILGIGYANAKQLEKRLRQFQISRQEWADAVNKLEKELRDDNE</sequence>
<comment type="function">
    <text evidence="11">Required for correct processing of both the 5' and 3' ends of 5S rRNA precursor. Cleaves both sides of a double-stranded region yielding mature 5S rRNA in one step.</text>
</comment>
<evidence type="ECO:0000256" key="6">
    <source>
        <dbReference type="ARBA" id="ARBA00022730"/>
    </source>
</evidence>
<keyword evidence="16" id="KW-1185">Reference proteome</keyword>
<name>A0A1H9VRQ3_9BACI</name>
<keyword evidence="2 11" id="KW-0690">Ribosome biogenesis</keyword>
<keyword evidence="13" id="KW-0175">Coiled coil</keyword>
<evidence type="ECO:0000256" key="9">
    <source>
        <dbReference type="ARBA" id="ARBA00022842"/>
    </source>
</evidence>
<organism evidence="15 16">
    <name type="scientific">Salisediminibacterium halotolerans</name>
    <dbReference type="NCBI Taxonomy" id="517425"/>
    <lineage>
        <taxon>Bacteria</taxon>
        <taxon>Bacillati</taxon>
        <taxon>Bacillota</taxon>
        <taxon>Bacilli</taxon>
        <taxon>Bacillales</taxon>
        <taxon>Bacillaceae</taxon>
        <taxon>Salisediminibacterium</taxon>
    </lineage>
</organism>
<evidence type="ECO:0000256" key="5">
    <source>
        <dbReference type="ARBA" id="ARBA00022723"/>
    </source>
</evidence>
<keyword evidence="4 11" id="KW-0540">Nuclease</keyword>
<keyword evidence="1 11" id="KW-0963">Cytoplasm</keyword>
<keyword evidence="10 11" id="KW-0694">RNA-binding</keyword>
<keyword evidence="9" id="KW-0460">Magnesium</keyword>
<evidence type="ECO:0000313" key="16">
    <source>
        <dbReference type="Proteomes" id="UP000199318"/>
    </source>
</evidence>
<evidence type="ECO:0000256" key="2">
    <source>
        <dbReference type="ARBA" id="ARBA00022517"/>
    </source>
</evidence>
<comment type="subcellular location">
    <subcellularLocation>
        <location evidence="11">Cytoplasm</location>
    </subcellularLocation>
</comment>
<keyword evidence="3 11" id="KW-0698">rRNA processing</keyword>
<dbReference type="InterPro" id="IPR006171">
    <property type="entry name" value="TOPRIM_dom"/>
</dbReference>
<dbReference type="GO" id="GO:0005737">
    <property type="term" value="C:cytoplasm"/>
    <property type="evidence" value="ECO:0007669"/>
    <property type="project" value="UniProtKB-SubCell"/>
</dbReference>
<dbReference type="Pfam" id="PF13331">
    <property type="entry name" value="DUF4093"/>
    <property type="match status" value="1"/>
</dbReference>